<dbReference type="Proteomes" id="UP000326289">
    <property type="component" value="Unassembled WGS sequence"/>
</dbReference>
<proteinExistence type="predicted"/>
<gene>
    <name evidence="2" type="ORF">BDV30DRAFT_167385</name>
</gene>
<dbReference type="AlphaFoldDB" id="A0A5N6IUH2"/>
<sequence>MRLSILILMGSSPAGKTLLGRFDRRTVRYGSIELLNTKSIKSIYFFLWRTDSSNRSAQPSWDQKKQRKDKHVAVRDPRHTRVPTYMIIRKKKVLVDRLDTEQKDSTLRPAFRLPKKILLLPLPVIEALELGNHA</sequence>
<accession>A0A5N6IUH2</accession>
<evidence type="ECO:0000256" key="1">
    <source>
        <dbReference type="SAM" id="MobiDB-lite"/>
    </source>
</evidence>
<reference evidence="2 3" key="1">
    <citation type="submission" date="2019-04" db="EMBL/GenBank/DDBJ databases">
        <title>Fungal friends and foes A comparative genomics study of 23 Aspergillus species from section Flavi.</title>
        <authorList>
            <consortium name="DOE Joint Genome Institute"/>
            <person name="Kjaerbolling I."/>
            <person name="Vesth T.C."/>
            <person name="Frisvad J.C."/>
            <person name="Nybo J.L."/>
            <person name="Theobald S."/>
            <person name="Kildgaard S."/>
            <person name="Petersen T.I."/>
            <person name="Kuo A."/>
            <person name="Sato A."/>
            <person name="Lyhne E.K."/>
            <person name="Kogle M.E."/>
            <person name="Wiebenga A."/>
            <person name="Kun R.S."/>
            <person name="Lubbers R.J."/>
            <person name="Makela M.R."/>
            <person name="Barry K."/>
            <person name="Chovatia M."/>
            <person name="Clum A."/>
            <person name="Daum C."/>
            <person name="Haridas S."/>
            <person name="He G."/>
            <person name="LaButti K."/>
            <person name="Lipzen A."/>
            <person name="Mondo S."/>
            <person name="Pangilinan J."/>
            <person name="Riley R."/>
            <person name="Salamov A."/>
            <person name="Simmons B.A."/>
            <person name="Magnuson J.K."/>
            <person name="Henrissat B."/>
            <person name="Mortensen U.H."/>
            <person name="Larsen T.O."/>
            <person name="De vries R.P."/>
            <person name="Grigoriev I.V."/>
            <person name="Machida M."/>
            <person name="Baker S.E."/>
            <person name="Andersen M.R."/>
        </authorList>
    </citation>
    <scope>NUCLEOTIDE SEQUENCE [LARGE SCALE GENOMIC DNA]</scope>
    <source>
        <strain evidence="2 3">CBS 117635</strain>
    </source>
</reference>
<evidence type="ECO:0000313" key="3">
    <source>
        <dbReference type="Proteomes" id="UP000326289"/>
    </source>
</evidence>
<feature type="region of interest" description="Disordered" evidence="1">
    <location>
        <begin position="54"/>
        <end position="74"/>
    </location>
</feature>
<name>A0A5N6IUH2_9EURO</name>
<evidence type="ECO:0000313" key="2">
    <source>
        <dbReference type="EMBL" id="KAB8270311.1"/>
    </source>
</evidence>
<dbReference type="EMBL" id="ML732832">
    <property type="protein sequence ID" value="KAB8270311.1"/>
    <property type="molecule type" value="Genomic_DNA"/>
</dbReference>
<keyword evidence="3" id="KW-1185">Reference proteome</keyword>
<organism evidence="2 3">
    <name type="scientific">Aspergillus minisclerotigenes</name>
    <dbReference type="NCBI Taxonomy" id="656917"/>
    <lineage>
        <taxon>Eukaryota</taxon>
        <taxon>Fungi</taxon>
        <taxon>Dikarya</taxon>
        <taxon>Ascomycota</taxon>
        <taxon>Pezizomycotina</taxon>
        <taxon>Eurotiomycetes</taxon>
        <taxon>Eurotiomycetidae</taxon>
        <taxon>Eurotiales</taxon>
        <taxon>Aspergillaceae</taxon>
        <taxon>Aspergillus</taxon>
        <taxon>Aspergillus subgen. Circumdati</taxon>
    </lineage>
</organism>
<protein>
    <submittedName>
        <fullName evidence="2">Uncharacterized protein</fullName>
    </submittedName>
</protein>